<name>A0AAV4WUH7_CAEEX</name>
<feature type="region of interest" description="Disordered" evidence="1">
    <location>
        <begin position="177"/>
        <end position="207"/>
    </location>
</feature>
<reference evidence="2 3" key="1">
    <citation type="submission" date="2021-06" db="EMBL/GenBank/DDBJ databases">
        <title>Caerostris extrusa draft genome.</title>
        <authorList>
            <person name="Kono N."/>
            <person name="Arakawa K."/>
        </authorList>
    </citation>
    <scope>NUCLEOTIDE SEQUENCE [LARGE SCALE GENOMIC DNA]</scope>
</reference>
<gene>
    <name evidence="2" type="ORF">CEXT_199191</name>
</gene>
<sequence length="207" mass="23460">MQCEHCPLPLPLHNRPESEGKVSPERDYFARAFVLLINASPITWPQNGVALADVATRVWRIIMVIKPRSCTRFFTPLDSTLVEDWPKTMLVPVYSSVQARPHRDYASTPPWVKRSKVLNNRILKDIRKDYPTNCKRKRKAMVEVCPLRESMSFQMCPATDGGRIAITQPFLEGSGRCGEAAARGTETRQTRKKAPRGINGKSIDRLV</sequence>
<dbReference type="EMBL" id="BPLR01016659">
    <property type="protein sequence ID" value="GIY85469.1"/>
    <property type="molecule type" value="Genomic_DNA"/>
</dbReference>
<evidence type="ECO:0000256" key="1">
    <source>
        <dbReference type="SAM" id="MobiDB-lite"/>
    </source>
</evidence>
<evidence type="ECO:0000313" key="3">
    <source>
        <dbReference type="Proteomes" id="UP001054945"/>
    </source>
</evidence>
<evidence type="ECO:0000313" key="2">
    <source>
        <dbReference type="EMBL" id="GIY85469.1"/>
    </source>
</evidence>
<comment type="caution">
    <text evidence="2">The sequence shown here is derived from an EMBL/GenBank/DDBJ whole genome shotgun (WGS) entry which is preliminary data.</text>
</comment>
<keyword evidence="3" id="KW-1185">Reference proteome</keyword>
<protein>
    <submittedName>
        <fullName evidence="2">Uncharacterized protein</fullName>
    </submittedName>
</protein>
<proteinExistence type="predicted"/>
<organism evidence="2 3">
    <name type="scientific">Caerostris extrusa</name>
    <name type="common">Bark spider</name>
    <name type="synonym">Caerostris bankana</name>
    <dbReference type="NCBI Taxonomy" id="172846"/>
    <lineage>
        <taxon>Eukaryota</taxon>
        <taxon>Metazoa</taxon>
        <taxon>Ecdysozoa</taxon>
        <taxon>Arthropoda</taxon>
        <taxon>Chelicerata</taxon>
        <taxon>Arachnida</taxon>
        <taxon>Araneae</taxon>
        <taxon>Araneomorphae</taxon>
        <taxon>Entelegynae</taxon>
        <taxon>Araneoidea</taxon>
        <taxon>Araneidae</taxon>
        <taxon>Caerostris</taxon>
    </lineage>
</organism>
<accession>A0AAV4WUH7</accession>
<dbReference type="AlphaFoldDB" id="A0AAV4WUH7"/>
<dbReference type="Proteomes" id="UP001054945">
    <property type="component" value="Unassembled WGS sequence"/>
</dbReference>